<evidence type="ECO:0000313" key="2">
    <source>
        <dbReference type="EMBL" id="MET8432140.1"/>
    </source>
</evidence>
<dbReference type="Proteomes" id="UP001550044">
    <property type="component" value="Unassembled WGS sequence"/>
</dbReference>
<sequence>MITIAAGPARFVPAFMLVVSMVFLCLGVFILSARGSAWARNRVEKQRVHQLESGPSSLAWARGHEARLTRLLAIIWVVAGSVIALVCIAVLALD</sequence>
<evidence type="ECO:0000256" key="1">
    <source>
        <dbReference type="SAM" id="Phobius"/>
    </source>
</evidence>
<protein>
    <submittedName>
        <fullName evidence="2">Uncharacterized protein</fullName>
    </submittedName>
</protein>
<keyword evidence="1" id="KW-1133">Transmembrane helix</keyword>
<evidence type="ECO:0000313" key="3">
    <source>
        <dbReference type="Proteomes" id="UP001550044"/>
    </source>
</evidence>
<dbReference type="EMBL" id="JBEXIP010000002">
    <property type="protein sequence ID" value="MET8432140.1"/>
    <property type="molecule type" value="Genomic_DNA"/>
</dbReference>
<accession>A0ABV2U2S7</accession>
<organism evidence="2 3">
    <name type="scientific">Streptomyces sp. 900116325</name>
    <dbReference type="NCBI Taxonomy" id="3154295"/>
    <lineage>
        <taxon>Bacteria</taxon>
        <taxon>Bacillati</taxon>
        <taxon>Actinomycetota</taxon>
        <taxon>Actinomycetes</taxon>
        <taxon>Kitasatosporales</taxon>
        <taxon>Streptomycetaceae</taxon>
        <taxon>Streptomyces</taxon>
    </lineage>
</organism>
<dbReference type="RefSeq" id="WP_356673688.1">
    <property type="nucleotide sequence ID" value="NZ_JBEXEF010000127.1"/>
</dbReference>
<reference evidence="2 3" key="1">
    <citation type="submission" date="2024-06" db="EMBL/GenBank/DDBJ databases">
        <title>The Natural Products Discovery Center: Release of the First 8490 Sequenced Strains for Exploring Actinobacteria Biosynthetic Diversity.</title>
        <authorList>
            <person name="Kalkreuter E."/>
            <person name="Kautsar S.A."/>
            <person name="Yang D."/>
            <person name="Bader C.D."/>
            <person name="Teijaro C.N."/>
            <person name="Fluegel L."/>
            <person name="Davis C.M."/>
            <person name="Simpson J.R."/>
            <person name="Lauterbach L."/>
            <person name="Steele A.D."/>
            <person name="Gui C."/>
            <person name="Meng S."/>
            <person name="Li G."/>
            <person name="Viehrig K."/>
            <person name="Ye F."/>
            <person name="Su P."/>
            <person name="Kiefer A.F."/>
            <person name="Nichols A."/>
            <person name="Cepeda A.J."/>
            <person name="Yan W."/>
            <person name="Fan B."/>
            <person name="Jiang Y."/>
            <person name="Adhikari A."/>
            <person name="Zheng C.-J."/>
            <person name="Schuster L."/>
            <person name="Cowan T.M."/>
            <person name="Smanski M.J."/>
            <person name="Chevrette M.G."/>
            <person name="De Carvalho L.P.S."/>
            <person name="Shen B."/>
        </authorList>
    </citation>
    <scope>NUCLEOTIDE SEQUENCE [LARGE SCALE GENOMIC DNA]</scope>
    <source>
        <strain evidence="2 3">NPDC005137</strain>
    </source>
</reference>
<keyword evidence="3" id="KW-1185">Reference proteome</keyword>
<proteinExistence type="predicted"/>
<keyword evidence="1" id="KW-0812">Transmembrane</keyword>
<feature type="transmembrane region" description="Helical" evidence="1">
    <location>
        <begin position="71"/>
        <end position="93"/>
    </location>
</feature>
<name>A0ABV2U2S7_9ACTN</name>
<gene>
    <name evidence="2" type="ORF">ABZV61_04915</name>
</gene>
<feature type="transmembrane region" description="Helical" evidence="1">
    <location>
        <begin position="12"/>
        <end position="32"/>
    </location>
</feature>
<keyword evidence="1" id="KW-0472">Membrane</keyword>
<comment type="caution">
    <text evidence="2">The sequence shown here is derived from an EMBL/GenBank/DDBJ whole genome shotgun (WGS) entry which is preliminary data.</text>
</comment>